<dbReference type="RefSeq" id="WP_188478259.1">
    <property type="nucleotide sequence ID" value="NZ_BMFJ01000001.1"/>
</dbReference>
<dbReference type="GO" id="GO:0005524">
    <property type="term" value="F:ATP binding"/>
    <property type="evidence" value="ECO:0007669"/>
    <property type="project" value="UniProtKB-KW"/>
</dbReference>
<dbReference type="InterPro" id="IPR029045">
    <property type="entry name" value="ClpP/crotonase-like_dom_sf"/>
</dbReference>
<comment type="caution">
    <text evidence="12">The sequence shown here is derived from an EMBL/GenBank/DDBJ whole genome shotgun (WGS) entry which is preliminary data.</text>
</comment>
<comment type="similarity">
    <text evidence="10">Belongs to the AccA family.</text>
</comment>
<evidence type="ECO:0000256" key="1">
    <source>
        <dbReference type="ARBA" id="ARBA00004956"/>
    </source>
</evidence>
<keyword evidence="8 10" id="KW-0275">Fatty acid biosynthesis</keyword>
<name>A0A917AAY5_9RHOB</name>
<dbReference type="EC" id="2.1.3.15" evidence="10"/>
<dbReference type="PANTHER" id="PTHR42853:SF3">
    <property type="entry name" value="ACETYL-COENZYME A CARBOXYLASE CARBOXYL TRANSFERASE SUBUNIT ALPHA, CHLOROPLASTIC"/>
    <property type="match status" value="1"/>
</dbReference>
<proteinExistence type="inferred from homology"/>
<evidence type="ECO:0000256" key="4">
    <source>
        <dbReference type="ARBA" id="ARBA00022741"/>
    </source>
</evidence>
<dbReference type="NCBIfam" id="NF041504">
    <property type="entry name" value="AccA_sub"/>
    <property type="match status" value="1"/>
</dbReference>
<dbReference type="PROSITE" id="PS50989">
    <property type="entry name" value="COA_CT_CTER"/>
    <property type="match status" value="1"/>
</dbReference>
<keyword evidence="2 10" id="KW-0444">Lipid biosynthesis</keyword>
<dbReference type="Proteomes" id="UP000612855">
    <property type="component" value="Unassembled WGS sequence"/>
</dbReference>
<evidence type="ECO:0000256" key="10">
    <source>
        <dbReference type="HAMAP-Rule" id="MF_00823"/>
    </source>
</evidence>
<dbReference type="GO" id="GO:0016743">
    <property type="term" value="F:carboxyl- or carbamoyltransferase activity"/>
    <property type="evidence" value="ECO:0007669"/>
    <property type="project" value="UniProtKB-UniRule"/>
</dbReference>
<sequence length="328" mass="35808">MADTASSAPASYLDFEKALSEIEGKARELRTMARQSEGMDVESEAAALDAKAKTMLRDLYKSLTPWRKCQVARHPDRPHCKDYIDALFSEYTPLAGDRNFADDHAVMGGLARFVDRPVMVIGHEKGNDTKSRIERNFGMARPEGYRKAIRLMEMADKFNLPVITLVDTPGAYPGKGAEERGQSEAIARSTEKCLQLGVPLVSVVIGEGGSGGAVAFATANRVAMLEHSVYSVISPEGCASILWKDAEKMREAAEALRLTAQDLKELNVIDRIVAEPLGGAHRDPKTAIDGVRAAVGQMLKDMNGLSREKLIRDRRSKFLDMGSRGLAA</sequence>
<keyword evidence="3 10" id="KW-0808">Transferase</keyword>
<dbReference type="SUPFAM" id="SSF52096">
    <property type="entry name" value="ClpP/crotonase"/>
    <property type="match status" value="1"/>
</dbReference>
<evidence type="ECO:0000313" key="13">
    <source>
        <dbReference type="Proteomes" id="UP000612855"/>
    </source>
</evidence>
<dbReference type="NCBIfam" id="NF004344">
    <property type="entry name" value="PRK05724.1"/>
    <property type="match status" value="1"/>
</dbReference>
<evidence type="ECO:0000256" key="2">
    <source>
        <dbReference type="ARBA" id="ARBA00022516"/>
    </source>
</evidence>
<dbReference type="GO" id="GO:0009317">
    <property type="term" value="C:acetyl-CoA carboxylase complex"/>
    <property type="evidence" value="ECO:0007669"/>
    <property type="project" value="InterPro"/>
</dbReference>
<gene>
    <name evidence="10 12" type="primary">accA</name>
    <name evidence="12" type="ORF">GCM10011360_27900</name>
</gene>
<feature type="domain" description="CoA carboxyltransferase C-terminal" evidence="11">
    <location>
        <begin position="47"/>
        <end position="301"/>
    </location>
</feature>
<comment type="subcellular location">
    <subcellularLocation>
        <location evidence="10">Cytoplasm</location>
    </subcellularLocation>
</comment>
<evidence type="ECO:0000256" key="5">
    <source>
        <dbReference type="ARBA" id="ARBA00022832"/>
    </source>
</evidence>
<organism evidence="12 13">
    <name type="scientific">Primorskyibacter flagellatus</name>
    <dbReference type="NCBI Taxonomy" id="1387277"/>
    <lineage>
        <taxon>Bacteria</taxon>
        <taxon>Pseudomonadati</taxon>
        <taxon>Pseudomonadota</taxon>
        <taxon>Alphaproteobacteria</taxon>
        <taxon>Rhodobacterales</taxon>
        <taxon>Roseobacteraceae</taxon>
        <taxon>Primorskyibacter</taxon>
    </lineage>
</organism>
<reference evidence="13" key="1">
    <citation type="journal article" date="2019" name="Int. J. Syst. Evol. Microbiol.">
        <title>The Global Catalogue of Microorganisms (GCM) 10K type strain sequencing project: providing services to taxonomists for standard genome sequencing and annotation.</title>
        <authorList>
            <consortium name="The Broad Institute Genomics Platform"/>
            <consortium name="The Broad Institute Genome Sequencing Center for Infectious Disease"/>
            <person name="Wu L."/>
            <person name="Ma J."/>
        </authorList>
    </citation>
    <scope>NUCLEOTIDE SEQUENCE [LARGE SCALE GENOMIC DNA]</scope>
    <source>
        <strain evidence="13">CGMCC 1.12664</strain>
    </source>
</reference>
<dbReference type="AlphaFoldDB" id="A0A917AAY5"/>
<keyword evidence="10" id="KW-0963">Cytoplasm</keyword>
<evidence type="ECO:0000256" key="6">
    <source>
        <dbReference type="ARBA" id="ARBA00022840"/>
    </source>
</evidence>
<dbReference type="HAMAP" id="MF_00823">
    <property type="entry name" value="AcetylCoA_CT_alpha"/>
    <property type="match status" value="1"/>
</dbReference>
<evidence type="ECO:0000256" key="8">
    <source>
        <dbReference type="ARBA" id="ARBA00023160"/>
    </source>
</evidence>
<evidence type="ECO:0000313" key="12">
    <source>
        <dbReference type="EMBL" id="GGE38528.1"/>
    </source>
</evidence>
<keyword evidence="4 10" id="KW-0547">Nucleotide-binding</keyword>
<comment type="catalytic activity">
    <reaction evidence="9 10">
        <text>N(6)-carboxybiotinyl-L-lysyl-[protein] + acetyl-CoA = N(6)-biotinyl-L-lysyl-[protein] + malonyl-CoA</text>
        <dbReference type="Rhea" id="RHEA:54728"/>
        <dbReference type="Rhea" id="RHEA-COMP:10505"/>
        <dbReference type="Rhea" id="RHEA-COMP:10506"/>
        <dbReference type="ChEBI" id="CHEBI:57288"/>
        <dbReference type="ChEBI" id="CHEBI:57384"/>
        <dbReference type="ChEBI" id="CHEBI:83144"/>
        <dbReference type="ChEBI" id="CHEBI:83145"/>
        <dbReference type="EC" id="2.1.3.15"/>
    </reaction>
</comment>
<keyword evidence="13" id="KW-1185">Reference proteome</keyword>
<accession>A0A917AAY5</accession>
<dbReference type="NCBIfam" id="TIGR00513">
    <property type="entry name" value="accA"/>
    <property type="match status" value="1"/>
</dbReference>
<keyword evidence="6 10" id="KW-0067">ATP-binding</keyword>
<comment type="subunit">
    <text evidence="10">Acetyl-CoA carboxylase is a heterohexamer composed of biotin carboxyl carrier protein (AccB), biotin carboxylase (AccC) and two subunits each of ACCase subunit alpha (AccA) and ACCase subunit beta (AccD).</text>
</comment>
<dbReference type="InterPro" id="IPR001095">
    <property type="entry name" value="Acetyl_CoA_COase_a_su"/>
</dbReference>
<comment type="function">
    <text evidence="10">Component of the acetyl coenzyme A carboxylase (ACC) complex. First, biotin carboxylase catalyzes the carboxylation of biotin on its carrier protein (BCCP) and then the CO(2) group is transferred by the carboxyltransferase to acetyl-CoA to form malonyl-CoA.</text>
</comment>
<evidence type="ECO:0000256" key="9">
    <source>
        <dbReference type="ARBA" id="ARBA00049152"/>
    </source>
</evidence>
<evidence type="ECO:0000256" key="7">
    <source>
        <dbReference type="ARBA" id="ARBA00023098"/>
    </source>
</evidence>
<evidence type="ECO:0000259" key="11">
    <source>
        <dbReference type="PROSITE" id="PS50989"/>
    </source>
</evidence>
<keyword evidence="5 10" id="KW-0276">Fatty acid metabolism</keyword>
<dbReference type="PANTHER" id="PTHR42853">
    <property type="entry name" value="ACETYL-COENZYME A CARBOXYLASE CARBOXYL TRANSFERASE SUBUNIT ALPHA"/>
    <property type="match status" value="1"/>
</dbReference>
<dbReference type="GO" id="GO:2001295">
    <property type="term" value="P:malonyl-CoA biosynthetic process"/>
    <property type="evidence" value="ECO:0007669"/>
    <property type="project" value="UniProtKB-UniRule"/>
</dbReference>
<evidence type="ECO:0000256" key="3">
    <source>
        <dbReference type="ARBA" id="ARBA00022679"/>
    </source>
</evidence>
<comment type="pathway">
    <text evidence="1 10">Lipid metabolism; malonyl-CoA biosynthesis; malonyl-CoA from acetyl-CoA: step 1/1.</text>
</comment>
<dbReference type="Pfam" id="PF03255">
    <property type="entry name" value="ACCA"/>
    <property type="match status" value="1"/>
</dbReference>
<dbReference type="InterPro" id="IPR011763">
    <property type="entry name" value="COA_CT_C"/>
</dbReference>
<protein>
    <recommendedName>
        <fullName evidence="10">Acetyl-coenzyme A carboxylase carboxyl transferase subunit alpha</fullName>
        <shortName evidence="10">ACCase subunit alpha</shortName>
        <shortName evidence="10">Acetyl-CoA carboxylase carboxyltransferase subunit alpha</shortName>
        <ecNumber evidence="10">2.1.3.15</ecNumber>
    </recommendedName>
</protein>
<dbReference type="PRINTS" id="PR01069">
    <property type="entry name" value="ACCCTRFRASEA"/>
</dbReference>
<keyword evidence="7 10" id="KW-0443">Lipid metabolism</keyword>
<dbReference type="Gene3D" id="3.90.226.10">
    <property type="entry name" value="2-enoyl-CoA Hydratase, Chain A, domain 1"/>
    <property type="match status" value="1"/>
</dbReference>
<dbReference type="GO" id="GO:0006633">
    <property type="term" value="P:fatty acid biosynthetic process"/>
    <property type="evidence" value="ECO:0007669"/>
    <property type="project" value="UniProtKB-KW"/>
</dbReference>
<dbReference type="EMBL" id="BMFJ01000001">
    <property type="protein sequence ID" value="GGE38528.1"/>
    <property type="molecule type" value="Genomic_DNA"/>
</dbReference>
<dbReference type="GO" id="GO:0003989">
    <property type="term" value="F:acetyl-CoA carboxylase activity"/>
    <property type="evidence" value="ECO:0007669"/>
    <property type="project" value="InterPro"/>
</dbReference>